<gene>
    <name evidence="1" type="ORF">BCR15_03575</name>
</gene>
<keyword evidence="2" id="KW-1185">Reference proteome</keyword>
<organism evidence="1 2">
    <name type="scientific">Tessaracoccus lapidicaptus</name>
    <dbReference type="NCBI Taxonomy" id="1427523"/>
    <lineage>
        <taxon>Bacteria</taxon>
        <taxon>Bacillati</taxon>
        <taxon>Actinomycetota</taxon>
        <taxon>Actinomycetes</taxon>
        <taxon>Propionibacteriales</taxon>
        <taxon>Propionibacteriaceae</taxon>
        <taxon>Tessaracoccus</taxon>
    </lineage>
</organism>
<protein>
    <submittedName>
        <fullName evidence="1">Uncharacterized protein</fullName>
    </submittedName>
</protein>
<evidence type="ECO:0000313" key="2">
    <source>
        <dbReference type="Proteomes" id="UP000093501"/>
    </source>
</evidence>
<dbReference type="Proteomes" id="UP000093501">
    <property type="component" value="Unassembled WGS sequence"/>
</dbReference>
<name>A0A1C0ANK5_9ACTN</name>
<reference evidence="2" key="1">
    <citation type="submission" date="2016-07" db="EMBL/GenBank/DDBJ databases">
        <authorList>
            <person name="Florea S."/>
            <person name="Webb J.S."/>
            <person name="Jaromczyk J."/>
            <person name="Schardl C.L."/>
        </authorList>
    </citation>
    <scope>NUCLEOTIDE SEQUENCE [LARGE SCALE GENOMIC DNA]</scope>
    <source>
        <strain evidence="2">IPBSL-7</strain>
    </source>
</reference>
<evidence type="ECO:0000313" key="1">
    <source>
        <dbReference type="EMBL" id="OCL34772.1"/>
    </source>
</evidence>
<dbReference type="EMBL" id="MBQD01000020">
    <property type="protein sequence ID" value="OCL34772.1"/>
    <property type="molecule type" value="Genomic_DNA"/>
</dbReference>
<dbReference type="RefSeq" id="WP_068751454.1">
    <property type="nucleotide sequence ID" value="NZ_LR214441.1"/>
</dbReference>
<sequence>MSGRDQRGLSMSVEAVVLIPALLLVVGLLLVLARVAIADQHVGVAAGAGARAASLERTQAAGERAARAAVVRALGDRGVACRHTSVTLDTSGLTRALGERARVSVEVGCSVDLSDVSLPFMPGTVAVSATRTSPVDPLRGG</sequence>
<proteinExistence type="predicted"/>
<accession>A0A1C0ANK5</accession>
<comment type="caution">
    <text evidence="1">The sequence shown here is derived from an EMBL/GenBank/DDBJ whole genome shotgun (WGS) entry which is preliminary data.</text>
</comment>
<dbReference type="AlphaFoldDB" id="A0A1C0ANK5"/>